<dbReference type="EMBL" id="KV013020">
    <property type="protein sequence ID" value="KZV24041.1"/>
    <property type="molecule type" value="Genomic_DNA"/>
</dbReference>
<evidence type="ECO:0000313" key="3">
    <source>
        <dbReference type="Proteomes" id="UP000250235"/>
    </source>
</evidence>
<sequence length="62" mass="6955">MVRQVEKVNSLLGQNRFGSLYSFGGSMAYNPKCLHKSYGLQDQTVYMNQELSGLKHSKSLQG</sequence>
<protein>
    <submittedName>
        <fullName evidence="2">Uncharacterized protein</fullName>
    </submittedName>
</protein>
<proteinExistence type="predicted"/>
<dbReference type="Proteomes" id="UP000250235">
    <property type="component" value="Unassembled WGS sequence"/>
</dbReference>
<reference evidence="2" key="2">
    <citation type="submission" date="2016-02" db="EMBL/GenBank/DDBJ databases">
        <authorList>
            <person name="Alioto T."/>
            <person name="Alioto T."/>
        </authorList>
    </citation>
    <scope>NUCLEOTIDE SEQUENCE</scope>
</reference>
<evidence type="ECO:0000313" key="2">
    <source>
        <dbReference type="EMBL" id="KZV24041.1"/>
    </source>
</evidence>
<evidence type="ECO:0000313" key="1">
    <source>
        <dbReference type="EMBL" id="KZT75412.1"/>
    </source>
</evidence>
<name>A0A2Z7AQ50_9LAMI</name>
<gene>
    <name evidence="2" type="ORF">F511_42822</name>
    <name evidence="1" type="ORF">F511_47563</name>
</gene>
<accession>A0A2Z7AQ50</accession>
<dbReference type="EMBL" id="KV250140">
    <property type="protein sequence ID" value="KZT75412.1"/>
    <property type="molecule type" value="Genomic_DNA"/>
</dbReference>
<reference evidence="2 3" key="1">
    <citation type="journal article" date="2015" name="Proc. Natl. Acad. Sci. U.S.A.">
        <title>The resurrection genome of Boea hygrometrica: A blueprint for survival of dehydration.</title>
        <authorList>
            <person name="Xiao L."/>
            <person name="Yang G."/>
            <person name="Zhang L."/>
            <person name="Yang X."/>
            <person name="Zhao S."/>
            <person name="Ji Z."/>
            <person name="Zhou Q."/>
            <person name="Hu M."/>
            <person name="Wang Y."/>
            <person name="Chen M."/>
            <person name="Xu Y."/>
            <person name="Jin H."/>
            <person name="Xiao X."/>
            <person name="Hu G."/>
            <person name="Bao F."/>
            <person name="Hu Y."/>
            <person name="Wan P."/>
            <person name="Li L."/>
            <person name="Deng X."/>
            <person name="Kuang T."/>
            <person name="Xiang C."/>
            <person name="Zhu J.K."/>
            <person name="Oliver M.J."/>
            <person name="He Y."/>
        </authorList>
    </citation>
    <scope>NUCLEOTIDE SEQUENCE [LARGE SCALE GENOMIC DNA]</scope>
    <source>
        <strain evidence="3">cv. XS01</strain>
    </source>
</reference>
<keyword evidence="3" id="KW-1185">Reference proteome</keyword>
<organism evidence="2 3">
    <name type="scientific">Dorcoceras hygrometricum</name>
    <dbReference type="NCBI Taxonomy" id="472368"/>
    <lineage>
        <taxon>Eukaryota</taxon>
        <taxon>Viridiplantae</taxon>
        <taxon>Streptophyta</taxon>
        <taxon>Embryophyta</taxon>
        <taxon>Tracheophyta</taxon>
        <taxon>Spermatophyta</taxon>
        <taxon>Magnoliopsida</taxon>
        <taxon>eudicotyledons</taxon>
        <taxon>Gunneridae</taxon>
        <taxon>Pentapetalae</taxon>
        <taxon>asterids</taxon>
        <taxon>lamiids</taxon>
        <taxon>Lamiales</taxon>
        <taxon>Gesneriaceae</taxon>
        <taxon>Didymocarpoideae</taxon>
        <taxon>Trichosporeae</taxon>
        <taxon>Loxocarpinae</taxon>
        <taxon>Dorcoceras</taxon>
    </lineage>
</organism>
<dbReference type="AlphaFoldDB" id="A0A2Z7AQ50"/>